<evidence type="ECO:0000313" key="3">
    <source>
        <dbReference type="Proteomes" id="UP000019265"/>
    </source>
</evidence>
<dbReference type="RefSeq" id="WP_025251432.1">
    <property type="nucleotide sequence ID" value="NZ_CP006934.1"/>
</dbReference>
<dbReference type="EMBL" id="CP006934">
    <property type="protein sequence ID" value="AHI54296.1"/>
    <property type="molecule type" value="Genomic_DNA"/>
</dbReference>
<accession>W6ABC8</accession>
<dbReference type="Proteomes" id="UP000019265">
    <property type="component" value="Chromosome"/>
</dbReference>
<dbReference type="OrthoDB" id="388278at2"/>
<feature type="signal peptide" evidence="1">
    <location>
        <begin position="1"/>
        <end position="23"/>
    </location>
</feature>
<feature type="chain" id="PRO_5004875835" description="Lipoprotein" evidence="1">
    <location>
        <begin position="24"/>
        <end position="638"/>
    </location>
</feature>
<keyword evidence="1" id="KW-0732">Signal</keyword>
<dbReference type="KEGG" id="ssab:SSABA_v1c08970"/>
<keyword evidence="3" id="KW-1185">Reference proteome</keyword>
<dbReference type="PROSITE" id="PS51257">
    <property type="entry name" value="PROKAR_LIPOPROTEIN"/>
    <property type="match status" value="1"/>
</dbReference>
<name>W6ABC8_9MOLU</name>
<organism evidence="2 3">
    <name type="scientific">Spiroplasma sabaudiense Ar-1343</name>
    <dbReference type="NCBI Taxonomy" id="1276257"/>
    <lineage>
        <taxon>Bacteria</taxon>
        <taxon>Bacillati</taxon>
        <taxon>Mycoplasmatota</taxon>
        <taxon>Mollicutes</taxon>
        <taxon>Entomoplasmatales</taxon>
        <taxon>Spiroplasmataceae</taxon>
        <taxon>Spiroplasma</taxon>
    </lineage>
</organism>
<evidence type="ECO:0008006" key="4">
    <source>
        <dbReference type="Google" id="ProtNLM"/>
    </source>
</evidence>
<evidence type="ECO:0000256" key="1">
    <source>
        <dbReference type="SAM" id="SignalP"/>
    </source>
</evidence>
<dbReference type="NCBIfam" id="NF038029">
    <property type="entry name" value="LP_plasma"/>
    <property type="match status" value="1"/>
</dbReference>
<proteinExistence type="predicted"/>
<dbReference type="InterPro" id="IPR054816">
    <property type="entry name" value="Lipoprotein_mollicutes-type_CS"/>
</dbReference>
<dbReference type="HOGENOM" id="CLU_032639_0_0_14"/>
<gene>
    <name evidence="2" type="ORF">SSABA_v1c08970</name>
</gene>
<reference evidence="2 3" key="1">
    <citation type="journal article" date="2014" name="Genome Biol. Evol.">
        <title>Molecular evolution of the substrate utilization strategies and putative virulence factors in mosquito-associated Spiroplasma species.</title>
        <authorList>
            <person name="Chang T.H."/>
            <person name="Lo W.S."/>
            <person name="Ku C."/>
            <person name="Chen L.L."/>
            <person name="Kuo C.H."/>
        </authorList>
    </citation>
    <scope>NUCLEOTIDE SEQUENCE [LARGE SCALE GENOMIC DNA]</scope>
    <source>
        <strain evidence="2">Ar-1343</strain>
    </source>
</reference>
<dbReference type="PATRIC" id="fig|1276257.3.peg.912"/>
<protein>
    <recommendedName>
        <fullName evidence="4">Lipoprotein</fullName>
    </recommendedName>
</protein>
<sequence>MKKLLSILAATTMVVSAPLSVVACGDEGGKIGKEFDFDETKIDFMRDITQVYQNSLSKDYEKYFFTSQEDIEDDKIFDNISTSYLDGIIESGPPVKVIERDSKEFEEISKDLKKVVSLENLKKSADSQIVKNVNYRPLLVDGKNPFANSEIDFESISVLKLDQDLFSIQFKTESSYVLKDKTGEEAYETVNYMSSITIFKERDAAEEMKEIAEKIDDEVNSKAYANSFNFESDSGQVQENVKIISKSSNVGTKFVEVGEKVKKSNQNWKDYTFKTDSLKVESGIEKFVPAISEKLLHDDDSKFSSRFHKIQAFGDYHTNTTWADMNEGPWRDFWDNFADNNSVALDDFLEIYQIKDHRPVNKITSNFINPPVNAKIIDTNAEWTRSFNPFFNSDNKNPIISSITKKTPNFAFSQATDLKQNTDAKLLGVFQSEVSGFSLQYKSKITSQTVSIEMPKIQIGLRQNATKATMEVQKEFFAAQFAFFQEFYGLNDNKSNFETFYFSIPEKLESEIQTDKFYEAEELLSAMFDDVKAKVIAKNPEHEKYLNHFAGSSILDKKSQLEYIKISKNLDLSFYTSEKQPMNDWFFSPNASFFSKGSYGTANGVGRIGFSMPTNIDPSIWPDYPGSKAKYKVKYKES</sequence>
<dbReference type="AlphaFoldDB" id="W6ABC8"/>
<evidence type="ECO:0000313" key="2">
    <source>
        <dbReference type="EMBL" id="AHI54296.1"/>
    </source>
</evidence>